<comment type="pathway">
    <text evidence="1">Carbohydrate metabolism; tricarboxylic acid cycle.</text>
</comment>
<evidence type="ECO:0000256" key="3">
    <source>
        <dbReference type="ARBA" id="ARBA00022679"/>
    </source>
</evidence>
<dbReference type="CDD" id="cd06113">
    <property type="entry name" value="citrate_synt_like_1_2"/>
    <property type="match status" value="1"/>
</dbReference>
<dbReference type="PRINTS" id="PR00143">
    <property type="entry name" value="CITRTSNTHASE"/>
</dbReference>
<evidence type="ECO:0000313" key="7">
    <source>
        <dbReference type="EMBL" id="CUQ86060.1"/>
    </source>
</evidence>
<dbReference type="InterPro" id="IPR016142">
    <property type="entry name" value="Citrate_synth-like_lrg_a-sub"/>
</dbReference>
<keyword evidence="7" id="KW-0012">Acyltransferase</keyword>
<dbReference type="InterPro" id="IPR024176">
    <property type="entry name" value="Citrate_synthase_bac-typ"/>
</dbReference>
<dbReference type="PIRSF" id="PIRSF001369">
    <property type="entry name" value="Citrate_synth"/>
    <property type="match status" value="1"/>
</dbReference>
<comment type="similarity">
    <text evidence="2 5">Belongs to the citrate synthase family.</text>
</comment>
<evidence type="ECO:0000313" key="9">
    <source>
        <dbReference type="Proteomes" id="UP000095662"/>
    </source>
</evidence>
<accession>A0A174ZS39</accession>
<dbReference type="Proteomes" id="UP000095662">
    <property type="component" value="Unassembled WGS sequence"/>
</dbReference>
<sequence length="446" mass="50471">MNERFQKLCRDYKIQTAIDPRLYDKYNVKRGLRNNDGSGVVVGLTNICCVHGYVIDEGEKRPAPGQLIYRGYDICDLISGVEKDGRYGFEETAYLLLFGNLPDKEHLEDFKKIVTHYRTLPPYFAEDVLMRCPSSNIMNKMAQSVLALYTYDKEPENKSMESEMLKAISVIARLPAIMVGAYQVMRRYLYNSSMVMHPINLDESLAESILSTLRDNREYTKEEAKLLDLCLMLHAEHGGGNNSTFTCRCVTSTGTDAYAAYASAISALKGPRHGGANIKVMEMLNCIENGVKNWENEGEVADFLTKILNKEENDHSGLIYGMGHAVYTLSDPRAVQLKKSALKLAKGTEVEAEFRLLDTIERLTPQLFAKNKGDVKTMCANVDMYSGLVYKLLGIPVEMYTALFACARMPGWCAHRMEEIENGKRIMRPAYRTLIKNRDYIALDER</sequence>
<dbReference type="Gene3D" id="1.10.230.10">
    <property type="entry name" value="Cytochrome P450-Terp, domain 2"/>
    <property type="match status" value="1"/>
</dbReference>
<dbReference type="InterPro" id="IPR016143">
    <property type="entry name" value="Citrate_synth-like_sm_a-sub"/>
</dbReference>
<evidence type="ECO:0000256" key="5">
    <source>
        <dbReference type="PIRNR" id="PIRNR001369"/>
    </source>
</evidence>
<comment type="catalytic activity">
    <reaction evidence="4">
        <text>oxaloacetate + acetyl-CoA + H2O = citrate + CoA + H(+)</text>
        <dbReference type="Rhea" id="RHEA:16845"/>
        <dbReference type="ChEBI" id="CHEBI:15377"/>
        <dbReference type="ChEBI" id="CHEBI:15378"/>
        <dbReference type="ChEBI" id="CHEBI:16452"/>
        <dbReference type="ChEBI" id="CHEBI:16947"/>
        <dbReference type="ChEBI" id="CHEBI:57287"/>
        <dbReference type="ChEBI" id="CHEBI:57288"/>
        <dbReference type="EC" id="2.3.3.16"/>
    </reaction>
</comment>
<dbReference type="EMBL" id="CZBY01000008">
    <property type="protein sequence ID" value="CUQ86060.1"/>
    <property type="molecule type" value="Genomic_DNA"/>
</dbReference>
<dbReference type="SUPFAM" id="SSF48256">
    <property type="entry name" value="Citrate synthase"/>
    <property type="match status" value="1"/>
</dbReference>
<reference evidence="8" key="2">
    <citation type="submission" date="2023-01" db="EMBL/GenBank/DDBJ databases">
        <title>Human gut microbiome strain richness.</title>
        <authorList>
            <person name="Chen-Liaw A."/>
        </authorList>
    </citation>
    <scope>NUCLEOTIDE SEQUENCE</scope>
    <source>
        <strain evidence="8">1001283st1_G1_1001283B150217_161031</strain>
    </source>
</reference>
<dbReference type="STRING" id="39492.ERS852540_01222"/>
<evidence type="ECO:0000256" key="6">
    <source>
        <dbReference type="PIRSR" id="PIRSR001369-1"/>
    </source>
</evidence>
<gene>
    <name evidence="7" type="primary">prpC</name>
    <name evidence="7" type="ORF">ERS852540_01222</name>
    <name evidence="8" type="ORF">PNE09_06455</name>
</gene>
<feature type="active site" evidence="6">
    <location>
        <position position="383"/>
    </location>
</feature>
<keyword evidence="3 5" id="KW-0808">Transferase</keyword>
<dbReference type="GO" id="GO:0036440">
    <property type="term" value="F:citrate synthase activity"/>
    <property type="evidence" value="ECO:0007669"/>
    <property type="project" value="UniProtKB-EC"/>
</dbReference>
<dbReference type="PANTHER" id="PTHR11739:SF4">
    <property type="entry name" value="CITRATE SYNTHASE, PEROXISOMAL"/>
    <property type="match status" value="1"/>
</dbReference>
<dbReference type="GO" id="GO:0006099">
    <property type="term" value="P:tricarboxylic acid cycle"/>
    <property type="evidence" value="ECO:0007669"/>
    <property type="project" value="UniProtKB-UniPathway"/>
</dbReference>
<organism evidence="7 9">
    <name type="scientific">[Eubacterium] siraeum</name>
    <dbReference type="NCBI Taxonomy" id="39492"/>
    <lineage>
        <taxon>Bacteria</taxon>
        <taxon>Bacillati</taxon>
        <taxon>Bacillota</taxon>
        <taxon>Clostridia</taxon>
        <taxon>Eubacteriales</taxon>
        <taxon>Oscillospiraceae</taxon>
        <taxon>Oscillospiraceae incertae sedis</taxon>
    </lineage>
</organism>
<reference evidence="7 9" key="1">
    <citation type="submission" date="2015-09" db="EMBL/GenBank/DDBJ databases">
        <authorList>
            <consortium name="Pathogen Informatics"/>
        </authorList>
    </citation>
    <scope>NUCLEOTIDE SEQUENCE [LARGE SCALE GENOMIC DNA]</scope>
    <source>
        <strain evidence="7 9">2789STDY5834928</strain>
    </source>
</reference>
<dbReference type="EMBL" id="JAQLXW010000007">
    <property type="protein sequence ID" value="MDB8003705.1"/>
    <property type="molecule type" value="Genomic_DNA"/>
</dbReference>
<proteinExistence type="inferred from homology"/>
<feature type="active site" evidence="6">
    <location>
        <position position="324"/>
    </location>
</feature>
<dbReference type="Proteomes" id="UP001210809">
    <property type="component" value="Unassembled WGS sequence"/>
</dbReference>
<dbReference type="GO" id="GO:0005829">
    <property type="term" value="C:cytosol"/>
    <property type="evidence" value="ECO:0007669"/>
    <property type="project" value="TreeGrafter"/>
</dbReference>
<dbReference type="Pfam" id="PF00285">
    <property type="entry name" value="Citrate_synt"/>
    <property type="match status" value="1"/>
</dbReference>
<evidence type="ECO:0000256" key="2">
    <source>
        <dbReference type="ARBA" id="ARBA00010566"/>
    </source>
</evidence>
<name>A0A174ZS39_9FIRM</name>
<dbReference type="GO" id="GO:0005975">
    <property type="term" value="P:carbohydrate metabolic process"/>
    <property type="evidence" value="ECO:0007669"/>
    <property type="project" value="TreeGrafter"/>
</dbReference>
<dbReference type="NCBIfam" id="NF010635">
    <property type="entry name" value="PRK14032.1"/>
    <property type="match status" value="1"/>
</dbReference>
<protein>
    <recommendedName>
        <fullName evidence="5">Citrate synthase</fullName>
    </recommendedName>
</protein>
<dbReference type="PANTHER" id="PTHR11739">
    <property type="entry name" value="CITRATE SYNTHASE"/>
    <property type="match status" value="1"/>
</dbReference>
<evidence type="ECO:0000256" key="4">
    <source>
        <dbReference type="ARBA" id="ARBA00049288"/>
    </source>
</evidence>
<dbReference type="InterPro" id="IPR036969">
    <property type="entry name" value="Citrate_synthase_sf"/>
</dbReference>
<dbReference type="UniPathway" id="UPA00223"/>
<dbReference type="AlphaFoldDB" id="A0A174ZS39"/>
<dbReference type="InterPro" id="IPR002020">
    <property type="entry name" value="Citrate_synthase"/>
</dbReference>
<evidence type="ECO:0000256" key="1">
    <source>
        <dbReference type="ARBA" id="ARBA00005163"/>
    </source>
</evidence>
<dbReference type="OrthoDB" id="9800864at2"/>
<dbReference type="Gene3D" id="1.10.580.10">
    <property type="entry name" value="Citrate Synthase, domain 1"/>
    <property type="match status" value="1"/>
</dbReference>
<evidence type="ECO:0000313" key="8">
    <source>
        <dbReference type="EMBL" id="MDB8003705.1"/>
    </source>
</evidence>